<gene>
    <name evidence="1" type="ORF">ACJMK2_002492</name>
</gene>
<name>A0ABD3XYP7_SINWO</name>
<evidence type="ECO:0000313" key="2">
    <source>
        <dbReference type="Proteomes" id="UP001634394"/>
    </source>
</evidence>
<dbReference type="SUPFAM" id="SSF52540">
    <property type="entry name" value="P-loop containing nucleoside triphosphate hydrolases"/>
    <property type="match status" value="1"/>
</dbReference>
<evidence type="ECO:0008006" key="3">
    <source>
        <dbReference type="Google" id="ProtNLM"/>
    </source>
</evidence>
<keyword evidence="2" id="KW-1185">Reference proteome</keyword>
<dbReference type="InterPro" id="IPR027417">
    <property type="entry name" value="P-loop_NTPase"/>
</dbReference>
<protein>
    <recommendedName>
        <fullName evidence="3">CRAL-TRIO domain-containing protein</fullName>
    </recommendedName>
</protein>
<dbReference type="AlphaFoldDB" id="A0ABD3XYP7"/>
<sequence>SRPGYRQVSVIRSLFDVPNLTATVIKEIQRERDIYDVLGFHSETFVFSNLPNRPNIFIDLKECTERYKTELEWILDLLLKWDSIHKIIVYVRSINMCYQLYLWLVTRLIEKCFVGEEAGPSNRRVEMFHAKTDKEIKE</sequence>
<dbReference type="EMBL" id="JBJQND010000001">
    <property type="protein sequence ID" value="KAL3890200.1"/>
    <property type="molecule type" value="Genomic_DNA"/>
</dbReference>
<organism evidence="1 2">
    <name type="scientific">Sinanodonta woodiana</name>
    <name type="common">Chinese pond mussel</name>
    <name type="synonym">Anodonta woodiana</name>
    <dbReference type="NCBI Taxonomy" id="1069815"/>
    <lineage>
        <taxon>Eukaryota</taxon>
        <taxon>Metazoa</taxon>
        <taxon>Spiralia</taxon>
        <taxon>Lophotrochozoa</taxon>
        <taxon>Mollusca</taxon>
        <taxon>Bivalvia</taxon>
        <taxon>Autobranchia</taxon>
        <taxon>Heteroconchia</taxon>
        <taxon>Palaeoheterodonta</taxon>
        <taxon>Unionida</taxon>
        <taxon>Unionoidea</taxon>
        <taxon>Unionidae</taxon>
        <taxon>Unioninae</taxon>
        <taxon>Sinanodonta</taxon>
    </lineage>
</organism>
<proteinExistence type="predicted"/>
<comment type="caution">
    <text evidence="1">The sequence shown here is derived from an EMBL/GenBank/DDBJ whole genome shotgun (WGS) entry which is preliminary data.</text>
</comment>
<feature type="non-terminal residue" evidence="1">
    <location>
        <position position="1"/>
    </location>
</feature>
<evidence type="ECO:0000313" key="1">
    <source>
        <dbReference type="EMBL" id="KAL3890200.1"/>
    </source>
</evidence>
<reference evidence="1 2" key="1">
    <citation type="submission" date="2024-11" db="EMBL/GenBank/DDBJ databases">
        <title>Chromosome-level genome assembly of the freshwater bivalve Anodonta woodiana.</title>
        <authorList>
            <person name="Chen X."/>
        </authorList>
    </citation>
    <scope>NUCLEOTIDE SEQUENCE [LARGE SCALE GENOMIC DNA]</scope>
    <source>
        <strain evidence="1">MN2024</strain>
        <tissue evidence="1">Gills</tissue>
    </source>
</reference>
<dbReference type="Gene3D" id="3.40.50.300">
    <property type="entry name" value="P-loop containing nucleotide triphosphate hydrolases"/>
    <property type="match status" value="1"/>
</dbReference>
<accession>A0ABD3XYP7</accession>
<dbReference type="Proteomes" id="UP001634394">
    <property type="component" value="Unassembled WGS sequence"/>
</dbReference>